<evidence type="ECO:0000313" key="1">
    <source>
        <dbReference type="EMBL" id="MFC5177258.1"/>
    </source>
</evidence>
<comment type="caution">
    <text evidence="1">The sequence shown here is derived from an EMBL/GenBank/DDBJ whole genome shotgun (WGS) entry which is preliminary data.</text>
</comment>
<gene>
    <name evidence="1" type="ORF">ACFPGP_11285</name>
</gene>
<accession>A0ABW0BJ15</accession>
<dbReference type="RefSeq" id="WP_378590101.1">
    <property type="nucleotide sequence ID" value="NZ_JBHSKD010000009.1"/>
</dbReference>
<proteinExistence type="predicted"/>
<protein>
    <recommendedName>
        <fullName evidence="3">Secreted protein</fullName>
    </recommendedName>
</protein>
<reference evidence="2" key="1">
    <citation type="journal article" date="2019" name="Int. J. Syst. Evol. Microbiol.">
        <title>The Global Catalogue of Microorganisms (GCM) 10K type strain sequencing project: providing services to taxonomists for standard genome sequencing and annotation.</title>
        <authorList>
            <consortium name="The Broad Institute Genomics Platform"/>
            <consortium name="The Broad Institute Genome Sequencing Center for Infectious Disease"/>
            <person name="Wu L."/>
            <person name="Ma J."/>
        </authorList>
    </citation>
    <scope>NUCLEOTIDE SEQUENCE [LARGE SCALE GENOMIC DNA]</scope>
    <source>
        <strain evidence="2">DFY41</strain>
    </source>
</reference>
<sequence length="135" mass="15352">MKPLATALLTGVLTVAGLVAPGLPVATAGDADYGRVWARDRALRDGCHHYDYHYRVRPPTSSWALETFLHDRRGKTVASDALLAPHDEKKGRSVFRLCRYNTVPGRFTIRAKLTWKDGWDTHEKWIAPGRFRMHR</sequence>
<organism evidence="1 2">
    <name type="scientific">Nocardioides taihuensis</name>
    <dbReference type="NCBI Taxonomy" id="1835606"/>
    <lineage>
        <taxon>Bacteria</taxon>
        <taxon>Bacillati</taxon>
        <taxon>Actinomycetota</taxon>
        <taxon>Actinomycetes</taxon>
        <taxon>Propionibacteriales</taxon>
        <taxon>Nocardioidaceae</taxon>
        <taxon>Nocardioides</taxon>
    </lineage>
</organism>
<dbReference type="Proteomes" id="UP001596087">
    <property type="component" value="Unassembled WGS sequence"/>
</dbReference>
<dbReference type="EMBL" id="JBHSKD010000009">
    <property type="protein sequence ID" value="MFC5177258.1"/>
    <property type="molecule type" value="Genomic_DNA"/>
</dbReference>
<keyword evidence="2" id="KW-1185">Reference proteome</keyword>
<evidence type="ECO:0000313" key="2">
    <source>
        <dbReference type="Proteomes" id="UP001596087"/>
    </source>
</evidence>
<evidence type="ECO:0008006" key="3">
    <source>
        <dbReference type="Google" id="ProtNLM"/>
    </source>
</evidence>
<name>A0ABW0BJ15_9ACTN</name>